<evidence type="ECO:0000259" key="2">
    <source>
        <dbReference type="PROSITE" id="PS50943"/>
    </source>
</evidence>
<accession>A0A4U2YZR3</accession>
<evidence type="ECO:0000256" key="1">
    <source>
        <dbReference type="ARBA" id="ARBA00023125"/>
    </source>
</evidence>
<dbReference type="PROSITE" id="PS50943">
    <property type="entry name" value="HTH_CROC1"/>
    <property type="match status" value="1"/>
</dbReference>
<name>A0A4U2YZR3_9BACI</name>
<dbReference type="InterPro" id="IPR001387">
    <property type="entry name" value="Cro/C1-type_HTH"/>
</dbReference>
<keyword evidence="4" id="KW-1185">Reference proteome</keyword>
<dbReference type="SUPFAM" id="SSF47413">
    <property type="entry name" value="lambda repressor-like DNA-binding domains"/>
    <property type="match status" value="1"/>
</dbReference>
<dbReference type="AlphaFoldDB" id="A0A4U2YZR3"/>
<reference evidence="3 4" key="1">
    <citation type="submission" date="2019-04" db="EMBL/GenBank/DDBJ databases">
        <title>Lysinibacillus genome sequencing.</title>
        <authorList>
            <person name="Dunlap C."/>
        </authorList>
    </citation>
    <scope>NUCLEOTIDE SEQUENCE [LARGE SCALE GENOMIC DNA]</scope>
    <source>
        <strain evidence="3 4">CCTCC AB 2010389</strain>
    </source>
</reference>
<sequence length="133" mass="15776">MKYGEIFKKLRTEKGLSQKELTDRLTINRSTYARYETSSTQPDFETLSKLADFYDVSIDYLLGRTDNKNALHTQAGISDEAYNNLSAYQKEVIDFFLTRENLFFKNQPENLLDALEQFEVYYEVWKKQQENKK</sequence>
<dbReference type="CDD" id="cd00093">
    <property type="entry name" value="HTH_XRE"/>
    <property type="match status" value="1"/>
</dbReference>
<dbReference type="SMART" id="SM00530">
    <property type="entry name" value="HTH_XRE"/>
    <property type="match status" value="1"/>
</dbReference>
<protein>
    <submittedName>
        <fullName evidence="3">Helix-turn-helix transcriptional regulator</fullName>
    </submittedName>
</protein>
<evidence type="ECO:0000313" key="3">
    <source>
        <dbReference type="EMBL" id="TKI66670.1"/>
    </source>
</evidence>
<dbReference type="InterPro" id="IPR010982">
    <property type="entry name" value="Lambda_DNA-bd_dom_sf"/>
</dbReference>
<evidence type="ECO:0000313" key="4">
    <source>
        <dbReference type="Proteomes" id="UP000308744"/>
    </source>
</evidence>
<dbReference type="Pfam" id="PF01381">
    <property type="entry name" value="HTH_3"/>
    <property type="match status" value="1"/>
</dbReference>
<feature type="domain" description="HTH cro/C1-type" evidence="2">
    <location>
        <begin position="7"/>
        <end position="61"/>
    </location>
</feature>
<dbReference type="Gene3D" id="1.10.260.40">
    <property type="entry name" value="lambda repressor-like DNA-binding domains"/>
    <property type="match status" value="1"/>
</dbReference>
<keyword evidence="1" id="KW-0238">DNA-binding</keyword>
<dbReference type="PANTHER" id="PTHR46558">
    <property type="entry name" value="TRACRIPTIONAL REGULATORY PROTEIN-RELATED-RELATED"/>
    <property type="match status" value="1"/>
</dbReference>
<dbReference type="Proteomes" id="UP000308744">
    <property type="component" value="Unassembled WGS sequence"/>
</dbReference>
<dbReference type="EMBL" id="SZPU01000056">
    <property type="protein sequence ID" value="TKI66670.1"/>
    <property type="molecule type" value="Genomic_DNA"/>
</dbReference>
<comment type="caution">
    <text evidence="3">The sequence shown here is derived from an EMBL/GenBank/DDBJ whole genome shotgun (WGS) entry which is preliminary data.</text>
</comment>
<gene>
    <name evidence="3" type="ORF">FC756_14690</name>
</gene>
<dbReference type="PANTHER" id="PTHR46558:SF11">
    <property type="entry name" value="HTH-TYPE TRANSCRIPTIONAL REGULATOR XRE"/>
    <property type="match status" value="1"/>
</dbReference>
<organism evidence="3 4">
    <name type="scientific">Lysinibacillus mangiferihumi</name>
    <dbReference type="NCBI Taxonomy" id="1130819"/>
    <lineage>
        <taxon>Bacteria</taxon>
        <taxon>Bacillati</taxon>
        <taxon>Bacillota</taxon>
        <taxon>Bacilli</taxon>
        <taxon>Bacillales</taxon>
        <taxon>Bacillaceae</taxon>
        <taxon>Lysinibacillus</taxon>
    </lineage>
</organism>
<dbReference type="RefSeq" id="WP_107896581.1">
    <property type="nucleotide sequence ID" value="NZ_PYWM01000022.1"/>
</dbReference>
<dbReference type="GO" id="GO:0003677">
    <property type="term" value="F:DNA binding"/>
    <property type="evidence" value="ECO:0007669"/>
    <property type="project" value="UniProtKB-KW"/>
</dbReference>
<proteinExistence type="predicted"/>